<dbReference type="GO" id="GO:0016020">
    <property type="term" value="C:membrane"/>
    <property type="evidence" value="ECO:0007669"/>
    <property type="project" value="UniProtKB-SubCell"/>
</dbReference>
<dbReference type="InterPro" id="IPR052217">
    <property type="entry name" value="Mito/Peroxisomal_Carrier"/>
</dbReference>
<keyword evidence="7 8" id="KW-0472">Membrane</keyword>
<evidence type="ECO:0000256" key="9">
    <source>
        <dbReference type="RuleBase" id="RU000488"/>
    </source>
</evidence>
<keyword evidence="6" id="KW-1133">Transmembrane helix</keyword>
<dbReference type="PANTHER" id="PTHR45939">
    <property type="entry name" value="PEROXISOMAL MEMBRANE PROTEIN PMP34-RELATED"/>
    <property type="match status" value="1"/>
</dbReference>
<dbReference type="EMBL" id="BRYA01000018">
    <property type="protein sequence ID" value="GMI32431.1"/>
    <property type="molecule type" value="Genomic_DNA"/>
</dbReference>
<dbReference type="InterPro" id="IPR023395">
    <property type="entry name" value="MCP_dom_sf"/>
</dbReference>
<dbReference type="OrthoDB" id="446044at2759"/>
<proteinExistence type="inferred from homology"/>
<dbReference type="AlphaFoldDB" id="A0A9W7G4B6"/>
<evidence type="ECO:0000313" key="11">
    <source>
        <dbReference type="Proteomes" id="UP001165065"/>
    </source>
</evidence>
<dbReference type="PROSITE" id="PS50920">
    <property type="entry name" value="SOLCAR"/>
    <property type="match status" value="1"/>
</dbReference>
<feature type="repeat" description="Solcar" evidence="8">
    <location>
        <begin position="208"/>
        <end position="293"/>
    </location>
</feature>
<keyword evidence="11" id="KW-1185">Reference proteome</keyword>
<dbReference type="Gene3D" id="1.50.40.10">
    <property type="entry name" value="Mitochondrial carrier domain"/>
    <property type="match status" value="2"/>
</dbReference>
<evidence type="ECO:0000256" key="4">
    <source>
        <dbReference type="ARBA" id="ARBA00022692"/>
    </source>
</evidence>
<sequence length="300" mass="32806">MSLSPFQHAVAGALSSTFSMLAFYPLDVRKTRIQSAPPSSSSSTSPSSRRNQLNTLNLMWRVLLSQGDWGKVHESLRRHYVGVELKVVHTITSSFTFFFLMTLLKSNYKRYKSPQLSTASNLTLSSIAAMLNVVMTLPLDGLVTRIQTLSHDPSSPPAPSSRPSPYAGLSPALLLSSNPALHHTVYDALKSYIFALKNMDDPTTSNYLDMGEAFAVGLMAKSIATLITYPLIRAKQVMMSAPQHPPSSLSQVLQRIHAVEGIAGLYSGLYLQLSHTALKAAFVMSMKEKIGKFVALTKKS</sequence>
<comment type="similarity">
    <text evidence="2 9">Belongs to the mitochondrial carrier (TC 2.A.29) family.</text>
</comment>
<evidence type="ECO:0000256" key="7">
    <source>
        <dbReference type="ARBA" id="ARBA00023136"/>
    </source>
</evidence>
<evidence type="ECO:0000256" key="5">
    <source>
        <dbReference type="ARBA" id="ARBA00022737"/>
    </source>
</evidence>
<keyword evidence="4 8" id="KW-0812">Transmembrane</keyword>
<comment type="caution">
    <text evidence="10">The sequence shown here is derived from an EMBL/GenBank/DDBJ whole genome shotgun (WGS) entry which is preliminary data.</text>
</comment>
<protein>
    <submittedName>
        <fullName evidence="10">Uncharacterized protein</fullName>
    </submittedName>
</protein>
<gene>
    <name evidence="10" type="ORF">TrCOL_g8028</name>
</gene>
<reference evidence="11" key="1">
    <citation type="journal article" date="2023" name="Commun. Biol.">
        <title>Genome analysis of Parmales, the sister group of diatoms, reveals the evolutionary specialization of diatoms from phago-mixotrophs to photoautotrophs.</title>
        <authorList>
            <person name="Ban H."/>
            <person name="Sato S."/>
            <person name="Yoshikawa S."/>
            <person name="Yamada K."/>
            <person name="Nakamura Y."/>
            <person name="Ichinomiya M."/>
            <person name="Sato N."/>
            <person name="Blanc-Mathieu R."/>
            <person name="Endo H."/>
            <person name="Kuwata A."/>
            <person name="Ogata H."/>
        </authorList>
    </citation>
    <scope>NUCLEOTIDE SEQUENCE [LARGE SCALE GENOMIC DNA]</scope>
</reference>
<evidence type="ECO:0000256" key="2">
    <source>
        <dbReference type="ARBA" id="ARBA00006375"/>
    </source>
</evidence>
<evidence type="ECO:0000313" key="10">
    <source>
        <dbReference type="EMBL" id="GMI32431.1"/>
    </source>
</evidence>
<dbReference type="PANTHER" id="PTHR45939:SF1">
    <property type="entry name" value="MITOCHONDRIAL THIAMINE PYROPHOSPHATE CARRIER 1-RELATED"/>
    <property type="match status" value="1"/>
</dbReference>
<dbReference type="InterPro" id="IPR018108">
    <property type="entry name" value="MCP_transmembrane"/>
</dbReference>
<dbReference type="GO" id="GO:0015217">
    <property type="term" value="F:ADP transmembrane transporter activity"/>
    <property type="evidence" value="ECO:0007669"/>
    <property type="project" value="TreeGrafter"/>
</dbReference>
<evidence type="ECO:0000256" key="8">
    <source>
        <dbReference type="PROSITE-ProRule" id="PRU00282"/>
    </source>
</evidence>
<keyword evidence="5" id="KW-0677">Repeat</keyword>
<dbReference type="Proteomes" id="UP001165065">
    <property type="component" value="Unassembled WGS sequence"/>
</dbReference>
<dbReference type="Pfam" id="PF00153">
    <property type="entry name" value="Mito_carr"/>
    <property type="match status" value="2"/>
</dbReference>
<organism evidence="10 11">
    <name type="scientific">Triparma columacea</name>
    <dbReference type="NCBI Taxonomy" id="722753"/>
    <lineage>
        <taxon>Eukaryota</taxon>
        <taxon>Sar</taxon>
        <taxon>Stramenopiles</taxon>
        <taxon>Ochrophyta</taxon>
        <taxon>Bolidophyceae</taxon>
        <taxon>Parmales</taxon>
        <taxon>Triparmaceae</taxon>
        <taxon>Triparma</taxon>
    </lineage>
</organism>
<comment type="subcellular location">
    <subcellularLocation>
        <location evidence="1">Membrane</location>
        <topology evidence="1">Multi-pass membrane protein</topology>
    </subcellularLocation>
</comment>
<name>A0A9W7G4B6_9STRA</name>
<evidence type="ECO:0000256" key="3">
    <source>
        <dbReference type="ARBA" id="ARBA00022448"/>
    </source>
</evidence>
<dbReference type="SUPFAM" id="SSF103506">
    <property type="entry name" value="Mitochondrial carrier"/>
    <property type="match status" value="1"/>
</dbReference>
<evidence type="ECO:0000256" key="1">
    <source>
        <dbReference type="ARBA" id="ARBA00004141"/>
    </source>
</evidence>
<accession>A0A9W7G4B6</accession>
<keyword evidence="3 9" id="KW-0813">Transport</keyword>
<evidence type="ECO:0000256" key="6">
    <source>
        <dbReference type="ARBA" id="ARBA00022989"/>
    </source>
</evidence>